<sequence length="31" mass="3792">YDLSVKKFMEIGLPFMGIFLIISSFYLWIRY</sequence>
<dbReference type="EMBL" id="LAZR01033614">
    <property type="protein sequence ID" value="KKL47584.1"/>
    <property type="molecule type" value="Genomic_DNA"/>
</dbReference>
<evidence type="ECO:0000256" key="1">
    <source>
        <dbReference type="SAM" id="Phobius"/>
    </source>
</evidence>
<reference evidence="2" key="1">
    <citation type="journal article" date="2015" name="Nature">
        <title>Complex archaea that bridge the gap between prokaryotes and eukaryotes.</title>
        <authorList>
            <person name="Spang A."/>
            <person name="Saw J.H."/>
            <person name="Jorgensen S.L."/>
            <person name="Zaremba-Niedzwiedzka K."/>
            <person name="Martijn J."/>
            <person name="Lind A.E."/>
            <person name="van Eijk R."/>
            <person name="Schleper C."/>
            <person name="Guy L."/>
            <person name="Ettema T.J."/>
        </authorList>
    </citation>
    <scope>NUCLEOTIDE SEQUENCE</scope>
</reference>
<feature type="transmembrane region" description="Helical" evidence="1">
    <location>
        <begin position="12"/>
        <end position="29"/>
    </location>
</feature>
<keyword evidence="1" id="KW-0812">Transmembrane</keyword>
<accession>A0A0F9CET8</accession>
<gene>
    <name evidence="2" type="ORF">LCGC14_2334090</name>
</gene>
<keyword evidence="1" id="KW-1133">Transmembrane helix</keyword>
<evidence type="ECO:0000313" key="2">
    <source>
        <dbReference type="EMBL" id="KKL47584.1"/>
    </source>
</evidence>
<organism evidence="2">
    <name type="scientific">marine sediment metagenome</name>
    <dbReference type="NCBI Taxonomy" id="412755"/>
    <lineage>
        <taxon>unclassified sequences</taxon>
        <taxon>metagenomes</taxon>
        <taxon>ecological metagenomes</taxon>
    </lineage>
</organism>
<dbReference type="AlphaFoldDB" id="A0A0F9CET8"/>
<protein>
    <submittedName>
        <fullName evidence="2">Uncharacterized protein</fullName>
    </submittedName>
</protein>
<feature type="non-terminal residue" evidence="2">
    <location>
        <position position="1"/>
    </location>
</feature>
<name>A0A0F9CET8_9ZZZZ</name>
<proteinExistence type="predicted"/>
<comment type="caution">
    <text evidence="2">The sequence shown here is derived from an EMBL/GenBank/DDBJ whole genome shotgun (WGS) entry which is preliminary data.</text>
</comment>
<keyword evidence="1" id="KW-0472">Membrane</keyword>